<protein>
    <recommendedName>
        <fullName evidence="1">DUF402 domain-containing protein</fullName>
    </recommendedName>
</protein>
<organism evidence="2 3">
    <name type="scientific">Paenibacillus aceti</name>
    <dbReference type="NCBI Taxonomy" id="1820010"/>
    <lineage>
        <taxon>Bacteria</taxon>
        <taxon>Bacillati</taxon>
        <taxon>Bacillota</taxon>
        <taxon>Bacilli</taxon>
        <taxon>Bacillales</taxon>
        <taxon>Paenibacillaceae</taxon>
        <taxon>Paenibacillus</taxon>
    </lineage>
</organism>
<proteinExistence type="predicted"/>
<reference evidence="3" key="1">
    <citation type="journal article" date="2019" name="Int. J. Syst. Evol. Microbiol.">
        <title>The Global Catalogue of Microorganisms (GCM) 10K type strain sequencing project: providing services to taxonomists for standard genome sequencing and annotation.</title>
        <authorList>
            <consortium name="The Broad Institute Genomics Platform"/>
            <consortium name="The Broad Institute Genome Sequencing Center for Infectious Disease"/>
            <person name="Wu L."/>
            <person name="Ma J."/>
        </authorList>
    </citation>
    <scope>NUCLEOTIDE SEQUENCE [LARGE SCALE GENOMIC DNA]</scope>
    <source>
        <strain evidence="3">CGMCC 1.15420</strain>
    </source>
</reference>
<sequence>MSESFKCGKLKVHCVERVLNMKRKFGDRANWRRVTQRQFKSKYVEGDKFTGYATFYGINALRDPLWKTYGGHTFRIADKGYTWLQYYPKGAHYVVTAMFDDHGDIVEWYIDVCKTQGVTDQGVPWFDDLYLDIVVLKNGEVFLLDEDELDDALSRGFISVRDYDLAKETAREVMKLIKNQAFPYFAMSLEHYRTGYVQSDSSNSGG</sequence>
<dbReference type="PANTHER" id="PTHR41271">
    <property type="entry name" value="DUF402 DOMAIN-CONTAINING PROTEIN"/>
    <property type="match status" value="1"/>
</dbReference>
<gene>
    <name evidence="2" type="ORF">GCM10010913_38800</name>
</gene>
<dbReference type="Pfam" id="PF04167">
    <property type="entry name" value="DUF402"/>
    <property type="match status" value="1"/>
</dbReference>
<keyword evidence="3" id="KW-1185">Reference proteome</keyword>
<dbReference type="Gene3D" id="2.40.380.10">
    <property type="entry name" value="FomD-like"/>
    <property type="match status" value="1"/>
</dbReference>
<name>A0ABQ1W3H9_9BACL</name>
<dbReference type="InterPro" id="IPR007295">
    <property type="entry name" value="DUF402"/>
</dbReference>
<dbReference type="EMBL" id="BMIW01000035">
    <property type="protein sequence ID" value="GGG13225.1"/>
    <property type="molecule type" value="Genomic_DNA"/>
</dbReference>
<evidence type="ECO:0000313" key="3">
    <source>
        <dbReference type="Proteomes" id="UP000608420"/>
    </source>
</evidence>
<evidence type="ECO:0000259" key="1">
    <source>
        <dbReference type="Pfam" id="PF04167"/>
    </source>
</evidence>
<evidence type="ECO:0000313" key="2">
    <source>
        <dbReference type="EMBL" id="GGG13225.1"/>
    </source>
</evidence>
<feature type="domain" description="DUF402" evidence="1">
    <location>
        <begin position="80"/>
        <end position="181"/>
    </location>
</feature>
<comment type="caution">
    <text evidence="2">The sequence shown here is derived from an EMBL/GenBank/DDBJ whole genome shotgun (WGS) entry which is preliminary data.</text>
</comment>
<accession>A0ABQ1W3H9</accession>
<dbReference type="PANTHER" id="PTHR41271:SF1">
    <property type="entry name" value="DUF402 DOMAIN-CONTAINING PROTEIN"/>
    <property type="match status" value="1"/>
</dbReference>
<dbReference type="InterPro" id="IPR035930">
    <property type="entry name" value="FomD-like_sf"/>
</dbReference>
<dbReference type="Proteomes" id="UP000608420">
    <property type="component" value="Unassembled WGS sequence"/>
</dbReference>
<dbReference type="SUPFAM" id="SSF159234">
    <property type="entry name" value="FomD-like"/>
    <property type="match status" value="1"/>
</dbReference>